<sequence>MLWISEDAPCSLFHNTLNITTAGKLVFDKVAGMSVHDSQMRRRMYIRKFSQCVLQDCLHAFDMINCSFTYQIDLKSDWLQFLCFSVSFVTIHALDGLVMLFFHADVQPKWLRKPSVKISNISVAPAS</sequence>
<dbReference type="Proteomes" id="UP000095282">
    <property type="component" value="Unplaced"/>
</dbReference>
<dbReference type="WBParaSite" id="Csp11.Scaffold320.g815.t1">
    <property type="protein sequence ID" value="Csp11.Scaffold320.g815.t1"/>
    <property type="gene ID" value="Csp11.Scaffold320.g815"/>
</dbReference>
<reference evidence="3" key="1">
    <citation type="submission" date="2016-11" db="UniProtKB">
        <authorList>
            <consortium name="WormBaseParasite"/>
        </authorList>
    </citation>
    <scope>IDENTIFICATION</scope>
</reference>
<feature type="domain" description="7TM GPCR serpentine receptor class x (Srx)" evidence="1">
    <location>
        <begin position="12"/>
        <end position="103"/>
    </location>
</feature>
<dbReference type="InterPro" id="IPR019430">
    <property type="entry name" value="7TM_GPCR_serpentine_rcpt_Srx"/>
</dbReference>
<evidence type="ECO:0000259" key="1">
    <source>
        <dbReference type="Pfam" id="PF10328"/>
    </source>
</evidence>
<proteinExistence type="predicted"/>
<protein>
    <submittedName>
        <fullName evidence="3">7TM_GPCR_Srx domain-containing protein</fullName>
    </submittedName>
</protein>
<dbReference type="Pfam" id="PF10328">
    <property type="entry name" value="7TM_GPCR_Srx"/>
    <property type="match status" value="1"/>
</dbReference>
<evidence type="ECO:0000313" key="3">
    <source>
        <dbReference type="WBParaSite" id="Csp11.Scaffold320.g815.t1"/>
    </source>
</evidence>
<dbReference type="PANTHER" id="PTHR46611:SF2">
    <property type="entry name" value="7TM GPCR SERPENTINE RECEPTOR CLASS X (SRX) DOMAIN-CONTAINING PROTEIN"/>
    <property type="match status" value="1"/>
</dbReference>
<dbReference type="eggNOG" id="ENOG502TH7U">
    <property type="taxonomic scope" value="Eukaryota"/>
</dbReference>
<accession>A0A1I7SYK5</accession>
<name>A0A1I7SYK5_9PELO</name>
<dbReference type="PANTHER" id="PTHR46611">
    <property type="entry name" value="SERPENTINE RECEPTOR, CLASS X-RELATED"/>
    <property type="match status" value="1"/>
</dbReference>
<evidence type="ECO:0000313" key="2">
    <source>
        <dbReference type="Proteomes" id="UP000095282"/>
    </source>
</evidence>
<dbReference type="AlphaFoldDB" id="A0A1I7SYK5"/>
<organism evidence="2 3">
    <name type="scientific">Caenorhabditis tropicalis</name>
    <dbReference type="NCBI Taxonomy" id="1561998"/>
    <lineage>
        <taxon>Eukaryota</taxon>
        <taxon>Metazoa</taxon>
        <taxon>Ecdysozoa</taxon>
        <taxon>Nematoda</taxon>
        <taxon>Chromadorea</taxon>
        <taxon>Rhabditida</taxon>
        <taxon>Rhabditina</taxon>
        <taxon>Rhabditomorpha</taxon>
        <taxon>Rhabditoidea</taxon>
        <taxon>Rhabditidae</taxon>
        <taxon>Peloderinae</taxon>
        <taxon>Caenorhabditis</taxon>
    </lineage>
</organism>
<keyword evidence="2" id="KW-1185">Reference proteome</keyword>